<dbReference type="InterPro" id="IPR036102">
    <property type="entry name" value="OsmC/Ohrsf"/>
</dbReference>
<dbReference type="RefSeq" id="WP_188670536.1">
    <property type="nucleotide sequence ID" value="NZ_BMJH01000001.1"/>
</dbReference>
<gene>
    <name evidence="2" type="ORF">GCM10011410_06110</name>
</gene>
<reference evidence="2" key="2">
    <citation type="submission" date="2020-09" db="EMBL/GenBank/DDBJ databases">
        <authorList>
            <person name="Sun Q."/>
            <person name="Zhou Y."/>
        </authorList>
    </citation>
    <scope>NUCLEOTIDE SEQUENCE</scope>
    <source>
        <strain evidence="2">CGMCC 1.15478</strain>
    </source>
</reference>
<dbReference type="Gene3D" id="3.30.300.20">
    <property type="match status" value="1"/>
</dbReference>
<comment type="caution">
    <text evidence="2">The sequence shown here is derived from an EMBL/GenBank/DDBJ whole genome shotgun (WGS) entry which is preliminary data.</text>
</comment>
<dbReference type="InterPro" id="IPR022742">
    <property type="entry name" value="Hydrolase_4"/>
</dbReference>
<dbReference type="Pfam" id="PF12146">
    <property type="entry name" value="Hydrolase_4"/>
    <property type="match status" value="1"/>
</dbReference>
<evidence type="ECO:0000259" key="1">
    <source>
        <dbReference type="Pfam" id="PF12146"/>
    </source>
</evidence>
<dbReference type="Gene3D" id="3.40.50.1820">
    <property type="entry name" value="alpha/beta hydrolase"/>
    <property type="match status" value="1"/>
</dbReference>
<dbReference type="InterPro" id="IPR015946">
    <property type="entry name" value="KH_dom-like_a/b"/>
</dbReference>
<keyword evidence="3" id="KW-1185">Reference proteome</keyword>
<proteinExistence type="predicted"/>
<organism evidence="2 3">
    <name type="scientific">Hoyosella rhizosphaerae</name>
    <dbReference type="NCBI Taxonomy" id="1755582"/>
    <lineage>
        <taxon>Bacteria</taxon>
        <taxon>Bacillati</taxon>
        <taxon>Actinomycetota</taxon>
        <taxon>Actinomycetes</taxon>
        <taxon>Mycobacteriales</taxon>
        <taxon>Hoyosellaceae</taxon>
        <taxon>Hoyosella</taxon>
    </lineage>
</organism>
<dbReference type="PANTHER" id="PTHR39624">
    <property type="entry name" value="PROTEIN INVOLVED IN RIMO-MEDIATED BETA-METHYLTHIOLATION OF RIBOSOMAL PROTEIN S12 YCAO"/>
    <property type="match status" value="1"/>
</dbReference>
<accession>A0A916U3X4</accession>
<protein>
    <submittedName>
        <fullName evidence="2">Osmotically inducible protein C</fullName>
    </submittedName>
</protein>
<dbReference type="SUPFAM" id="SSF53474">
    <property type="entry name" value="alpha/beta-Hydrolases"/>
    <property type="match status" value="1"/>
</dbReference>
<name>A0A916U3X4_9ACTN</name>
<sequence>MSGAITFTGSTGSPLAGHLDMPDGPVQAWALFGHCFTCGKDIVAASRIARALTEFGIAVLRFDFTGIGQSEGDFSHTTFTSKIKDLVAAADFLRENHEAPTILIGHSLGGAAVIAARSEIPETKAVVTIGAPADPVHVTHLFSDLRDVIEAQGCATVSLAGRDFDIRREFLDDIAAQPQRERIETLDAALLILHSPTDELVGVDNARDIYLAARHPKSFVSLDGADHLLTDLRDAAYTANIIAAWSARYTRPAEAKKPVETAPEGTVIVAETDGGLYAQHIAAGRHILRADEPRPVGDDSGPSPYDLLLASLGACTSMTLRMYAKRKRLPLDGVHVALKHKRVHAKDCADVAAKSGFVDQIDRVITISGDLDDQQRADLMKIADRCPVHRTLHSEIHVTTRQA</sequence>
<dbReference type="Pfam" id="PF02566">
    <property type="entry name" value="OsmC"/>
    <property type="match status" value="1"/>
</dbReference>
<dbReference type="SUPFAM" id="SSF82784">
    <property type="entry name" value="OsmC-like"/>
    <property type="match status" value="1"/>
</dbReference>
<dbReference type="EMBL" id="BMJH01000001">
    <property type="protein sequence ID" value="GGC56408.1"/>
    <property type="molecule type" value="Genomic_DNA"/>
</dbReference>
<dbReference type="PANTHER" id="PTHR39624:SF2">
    <property type="entry name" value="OSMC-LIKE PROTEIN"/>
    <property type="match status" value="1"/>
</dbReference>
<reference evidence="2" key="1">
    <citation type="journal article" date="2014" name="Int. J. Syst. Evol. Microbiol.">
        <title>Complete genome sequence of Corynebacterium casei LMG S-19264T (=DSM 44701T), isolated from a smear-ripened cheese.</title>
        <authorList>
            <consortium name="US DOE Joint Genome Institute (JGI-PGF)"/>
            <person name="Walter F."/>
            <person name="Albersmeier A."/>
            <person name="Kalinowski J."/>
            <person name="Ruckert C."/>
        </authorList>
    </citation>
    <scope>NUCLEOTIDE SEQUENCE</scope>
    <source>
        <strain evidence="2">CGMCC 1.15478</strain>
    </source>
</reference>
<evidence type="ECO:0000313" key="3">
    <source>
        <dbReference type="Proteomes" id="UP000641514"/>
    </source>
</evidence>
<evidence type="ECO:0000313" key="2">
    <source>
        <dbReference type="EMBL" id="GGC56408.1"/>
    </source>
</evidence>
<feature type="domain" description="Serine aminopeptidase S33" evidence="1">
    <location>
        <begin position="45"/>
        <end position="131"/>
    </location>
</feature>
<dbReference type="AlphaFoldDB" id="A0A916U3X4"/>
<dbReference type="InterPro" id="IPR003718">
    <property type="entry name" value="OsmC/Ohr_fam"/>
</dbReference>
<dbReference type="InterPro" id="IPR029058">
    <property type="entry name" value="AB_hydrolase_fold"/>
</dbReference>
<dbReference type="Proteomes" id="UP000641514">
    <property type="component" value="Unassembled WGS sequence"/>
</dbReference>